<dbReference type="EMBL" id="JASCZI010121024">
    <property type="protein sequence ID" value="MED6158983.1"/>
    <property type="molecule type" value="Genomic_DNA"/>
</dbReference>
<accession>A0ABU6UGN1</accession>
<feature type="compositionally biased region" description="Low complexity" evidence="1">
    <location>
        <begin position="32"/>
        <end position="68"/>
    </location>
</feature>
<feature type="region of interest" description="Disordered" evidence="1">
    <location>
        <begin position="332"/>
        <end position="353"/>
    </location>
</feature>
<evidence type="ECO:0000313" key="3">
    <source>
        <dbReference type="Proteomes" id="UP001341840"/>
    </source>
</evidence>
<proteinExistence type="predicted"/>
<feature type="compositionally biased region" description="Basic residues" evidence="1">
    <location>
        <begin position="1"/>
        <end position="11"/>
    </location>
</feature>
<feature type="compositionally biased region" description="Acidic residues" evidence="1">
    <location>
        <begin position="408"/>
        <end position="428"/>
    </location>
</feature>
<feature type="region of interest" description="Disordered" evidence="1">
    <location>
        <begin position="401"/>
        <end position="428"/>
    </location>
</feature>
<reference evidence="2 3" key="1">
    <citation type="journal article" date="2023" name="Plants (Basel)">
        <title>Bridging the Gap: Combining Genomics and Transcriptomics Approaches to Understand Stylosanthes scabra, an Orphan Legume from the Brazilian Caatinga.</title>
        <authorList>
            <person name="Ferreira-Neto J.R.C."/>
            <person name="da Silva M.D."/>
            <person name="Binneck E."/>
            <person name="de Melo N.F."/>
            <person name="da Silva R.H."/>
            <person name="de Melo A.L.T.M."/>
            <person name="Pandolfi V."/>
            <person name="Bustamante F.O."/>
            <person name="Brasileiro-Vidal A.C."/>
            <person name="Benko-Iseppon A.M."/>
        </authorList>
    </citation>
    <scope>NUCLEOTIDE SEQUENCE [LARGE SCALE GENOMIC DNA]</scope>
    <source>
        <tissue evidence="2">Leaves</tissue>
    </source>
</reference>
<sequence length="428" mass="48307">MRKKLAARRGRFTFSNKATHHTIHIDIDTPNPNSEETAAASPSPSPTNSTTKATISAPPSTSARPSSSRGKRPMTEEAAPAPPPPPSPRGSGYRSSLHLIVESDEAHPPLYKSFYDEFSEESFSKNHFTMLRNYLFWKDIVIDRPLCGSFLANLKHLKLKGLDFTDMIAFQGWTSLFNIKEPVYPELWDPALNLSYHDALACICTRISLSDGITPIHKSLGPVYAQLHCIITHIILPQSGSYQKVSFCDTLVLFALIMRVKISFAYLMMRHMHDCIKGDRNTALPYDMFLTKVFKAFYGNLDNEPYEARYSHLKGGGAVKRAAKRDLRAERRALEEEERRARASSSRSSKPKGSGIKLLVSVVRELIQELINMAYCTSTAMDKFKSRARVLEKYLNKLEDDHLFSEPEDKEDGEEHQDSQEEDDSDAN</sequence>
<comment type="caution">
    <text evidence="2">The sequence shown here is derived from an EMBL/GenBank/DDBJ whole genome shotgun (WGS) entry which is preliminary data.</text>
</comment>
<keyword evidence="3" id="KW-1185">Reference proteome</keyword>
<gene>
    <name evidence="2" type="ORF">PIB30_038126</name>
</gene>
<protein>
    <submittedName>
        <fullName evidence="2">Uncharacterized protein</fullName>
    </submittedName>
</protein>
<evidence type="ECO:0000313" key="2">
    <source>
        <dbReference type="EMBL" id="MED6158983.1"/>
    </source>
</evidence>
<dbReference type="Proteomes" id="UP001341840">
    <property type="component" value="Unassembled WGS sequence"/>
</dbReference>
<feature type="region of interest" description="Disordered" evidence="1">
    <location>
        <begin position="1"/>
        <end position="94"/>
    </location>
</feature>
<feature type="compositionally biased region" description="Basic and acidic residues" evidence="1">
    <location>
        <begin position="332"/>
        <end position="341"/>
    </location>
</feature>
<name>A0ABU6UGN1_9FABA</name>
<organism evidence="2 3">
    <name type="scientific">Stylosanthes scabra</name>
    <dbReference type="NCBI Taxonomy" id="79078"/>
    <lineage>
        <taxon>Eukaryota</taxon>
        <taxon>Viridiplantae</taxon>
        <taxon>Streptophyta</taxon>
        <taxon>Embryophyta</taxon>
        <taxon>Tracheophyta</taxon>
        <taxon>Spermatophyta</taxon>
        <taxon>Magnoliopsida</taxon>
        <taxon>eudicotyledons</taxon>
        <taxon>Gunneridae</taxon>
        <taxon>Pentapetalae</taxon>
        <taxon>rosids</taxon>
        <taxon>fabids</taxon>
        <taxon>Fabales</taxon>
        <taxon>Fabaceae</taxon>
        <taxon>Papilionoideae</taxon>
        <taxon>50 kb inversion clade</taxon>
        <taxon>dalbergioids sensu lato</taxon>
        <taxon>Dalbergieae</taxon>
        <taxon>Pterocarpus clade</taxon>
        <taxon>Stylosanthes</taxon>
    </lineage>
</organism>
<evidence type="ECO:0000256" key="1">
    <source>
        <dbReference type="SAM" id="MobiDB-lite"/>
    </source>
</evidence>